<dbReference type="RefSeq" id="WP_149734781.1">
    <property type="nucleotide sequence ID" value="NZ_FQZD01000014.1"/>
</dbReference>
<organism evidence="1 2">
    <name type="scientific">Propionispora hippei DSM 15287</name>
    <dbReference type="NCBI Taxonomy" id="1123003"/>
    <lineage>
        <taxon>Bacteria</taxon>
        <taxon>Bacillati</taxon>
        <taxon>Bacillota</taxon>
        <taxon>Negativicutes</taxon>
        <taxon>Selenomonadales</taxon>
        <taxon>Sporomusaceae</taxon>
        <taxon>Propionispora</taxon>
    </lineage>
</organism>
<protein>
    <recommendedName>
        <fullName evidence="3">DUF2577 domain-containing protein</fullName>
    </recommendedName>
</protein>
<dbReference type="OrthoDB" id="1682862at2"/>
<dbReference type="Proteomes" id="UP000322917">
    <property type="component" value="Unassembled WGS sequence"/>
</dbReference>
<dbReference type="AlphaFoldDB" id="A0A1M6HLG6"/>
<proteinExistence type="predicted"/>
<accession>A0A1M6HLG6</accession>
<name>A0A1M6HLG6_9FIRM</name>
<evidence type="ECO:0008006" key="3">
    <source>
        <dbReference type="Google" id="ProtNLM"/>
    </source>
</evidence>
<evidence type="ECO:0000313" key="2">
    <source>
        <dbReference type="Proteomes" id="UP000322917"/>
    </source>
</evidence>
<dbReference type="EMBL" id="FQZD01000014">
    <property type="protein sequence ID" value="SHJ23020.1"/>
    <property type="molecule type" value="Genomic_DNA"/>
</dbReference>
<evidence type="ECO:0000313" key="1">
    <source>
        <dbReference type="EMBL" id="SHJ23020.1"/>
    </source>
</evidence>
<gene>
    <name evidence="1" type="ORF">SAMN02745170_02024</name>
</gene>
<sequence length="127" mass="13431">MQKNPYKALAGILDDQAQKRAAQAVTQSWAENEMGTIVADGLKLDNFGPVIHQYGVLHYLTLAEPDFVNTENVAGGGGDAEFASHNHPVITPVQLLPLHVGDRVLVSPVNHGQSFIVIGRVVPGGGG</sequence>
<keyword evidence="2" id="KW-1185">Reference proteome</keyword>
<reference evidence="1 2" key="1">
    <citation type="submission" date="2016-11" db="EMBL/GenBank/DDBJ databases">
        <authorList>
            <person name="Varghese N."/>
            <person name="Submissions S."/>
        </authorList>
    </citation>
    <scope>NUCLEOTIDE SEQUENCE [LARGE SCALE GENOMIC DNA]</scope>
    <source>
        <strain evidence="1 2">DSM 15287</strain>
    </source>
</reference>